<dbReference type="GO" id="GO:0016020">
    <property type="term" value="C:membrane"/>
    <property type="evidence" value="ECO:0007669"/>
    <property type="project" value="UniProtKB-SubCell"/>
</dbReference>
<dbReference type="PANTHER" id="PTHR30093">
    <property type="entry name" value="GENERAL SECRETION PATHWAY PROTEIN G"/>
    <property type="match status" value="1"/>
</dbReference>
<evidence type="ECO:0000256" key="3">
    <source>
        <dbReference type="ARBA" id="ARBA00022481"/>
    </source>
</evidence>
<evidence type="ECO:0000256" key="4">
    <source>
        <dbReference type="SAM" id="Phobius"/>
    </source>
</evidence>
<accession>A0A379G5U1</accession>
<dbReference type="SUPFAM" id="SSF54523">
    <property type="entry name" value="Pili subunits"/>
    <property type="match status" value="1"/>
</dbReference>
<protein>
    <submittedName>
        <fullName evidence="5">Pilin</fullName>
    </submittedName>
</protein>
<evidence type="ECO:0000313" key="5">
    <source>
        <dbReference type="EMBL" id="SUC36327.1"/>
    </source>
</evidence>
<dbReference type="EMBL" id="UGUA01000002">
    <property type="protein sequence ID" value="SUC36327.1"/>
    <property type="molecule type" value="Genomic_DNA"/>
</dbReference>
<feature type="transmembrane region" description="Helical" evidence="4">
    <location>
        <begin position="6"/>
        <end position="29"/>
    </location>
</feature>
<dbReference type="OrthoDB" id="5918848at2"/>
<name>A0A379G5U1_9GAMM</name>
<dbReference type="GO" id="GO:0043107">
    <property type="term" value="P:type IV pilus-dependent motility"/>
    <property type="evidence" value="ECO:0007669"/>
    <property type="project" value="TreeGrafter"/>
</dbReference>
<keyword evidence="4" id="KW-0812">Transmembrane</keyword>
<evidence type="ECO:0000256" key="2">
    <source>
        <dbReference type="ARBA" id="ARBA00005233"/>
    </source>
</evidence>
<dbReference type="PROSITE" id="PS00409">
    <property type="entry name" value="PROKAR_NTER_METHYL"/>
    <property type="match status" value="1"/>
</dbReference>
<dbReference type="AlphaFoldDB" id="A0A379G5U1"/>
<dbReference type="RefSeq" id="WP_006814987.1">
    <property type="nucleotide sequence ID" value="NZ_AP018946.1"/>
</dbReference>
<evidence type="ECO:0000313" key="6">
    <source>
        <dbReference type="Proteomes" id="UP000255129"/>
    </source>
</evidence>
<reference evidence="5 6" key="1">
    <citation type="submission" date="2018-06" db="EMBL/GenBank/DDBJ databases">
        <authorList>
            <consortium name="Pathogen Informatics"/>
            <person name="Doyle S."/>
        </authorList>
    </citation>
    <scope>NUCLEOTIDE SEQUENCE [LARGE SCALE GENOMIC DNA]</scope>
    <source>
        <strain evidence="5 6">NCTC12026</strain>
    </source>
</reference>
<gene>
    <name evidence="5" type="primary">pilE1</name>
    <name evidence="5" type="ORF">NCTC12026_02750</name>
</gene>
<organism evidence="5 6">
    <name type="scientific">Providencia rustigianii</name>
    <dbReference type="NCBI Taxonomy" id="158850"/>
    <lineage>
        <taxon>Bacteria</taxon>
        <taxon>Pseudomonadati</taxon>
        <taxon>Pseudomonadota</taxon>
        <taxon>Gammaproteobacteria</taxon>
        <taxon>Enterobacterales</taxon>
        <taxon>Morganellaceae</taxon>
        <taxon>Providencia</taxon>
    </lineage>
</organism>
<dbReference type="NCBIfam" id="TIGR02532">
    <property type="entry name" value="IV_pilin_GFxxxE"/>
    <property type="match status" value="1"/>
</dbReference>
<sequence>MNQKGFSLIEIMIVIAIISILSAIAIPGYQGYMQKAAMTDVLQTLLSYKNSVELCSFNQGSFLGCNGGKNNIPSGIKGKYLKNIDVKSGVIHFSGDKTLTKLSGTLTPLDSTNNTQFQWSTECKSDNDADLKALCEKTLSF</sequence>
<keyword evidence="3" id="KW-0488">Methylation</keyword>
<dbReference type="Gene3D" id="3.30.700.10">
    <property type="entry name" value="Glycoprotein, Type 4 Pilin"/>
    <property type="match status" value="1"/>
</dbReference>
<proteinExistence type="inferred from homology"/>
<dbReference type="Proteomes" id="UP000255129">
    <property type="component" value="Unassembled WGS sequence"/>
</dbReference>
<keyword evidence="4" id="KW-0472">Membrane</keyword>
<dbReference type="InterPro" id="IPR045584">
    <property type="entry name" value="Pilin-like"/>
</dbReference>
<dbReference type="PANTHER" id="PTHR30093:SF34">
    <property type="entry name" value="PREPILIN PEPTIDASE-DEPENDENT PROTEIN D"/>
    <property type="match status" value="1"/>
</dbReference>
<evidence type="ECO:0000256" key="1">
    <source>
        <dbReference type="ARBA" id="ARBA00004167"/>
    </source>
</evidence>
<comment type="subcellular location">
    <subcellularLocation>
        <location evidence="1">Membrane</location>
        <topology evidence="1">Single-pass membrane protein</topology>
    </subcellularLocation>
</comment>
<keyword evidence="4" id="KW-1133">Transmembrane helix</keyword>
<dbReference type="Pfam" id="PF07963">
    <property type="entry name" value="N_methyl"/>
    <property type="match status" value="1"/>
</dbReference>
<comment type="similarity">
    <text evidence="2">Belongs to the N-Me-Phe pilin family.</text>
</comment>
<dbReference type="GO" id="GO:0044096">
    <property type="term" value="C:type IV pilus"/>
    <property type="evidence" value="ECO:0007669"/>
    <property type="project" value="TreeGrafter"/>
</dbReference>
<dbReference type="NCBIfam" id="NF007862">
    <property type="entry name" value="PRK10574.1"/>
    <property type="match status" value="1"/>
</dbReference>
<dbReference type="InterPro" id="IPR012902">
    <property type="entry name" value="N_methyl_site"/>
</dbReference>